<evidence type="ECO:0000313" key="2">
    <source>
        <dbReference type="EMBL" id="CAG9181068.1"/>
    </source>
</evidence>
<evidence type="ECO:0000256" key="1">
    <source>
        <dbReference type="SAM" id="Phobius"/>
    </source>
</evidence>
<gene>
    <name evidence="2" type="ORF">LMG23994_04569</name>
</gene>
<organism evidence="2 3">
    <name type="scientific">Cupriavidus pinatubonensis</name>
    <dbReference type="NCBI Taxonomy" id="248026"/>
    <lineage>
        <taxon>Bacteria</taxon>
        <taxon>Pseudomonadati</taxon>
        <taxon>Pseudomonadota</taxon>
        <taxon>Betaproteobacteria</taxon>
        <taxon>Burkholderiales</taxon>
        <taxon>Burkholderiaceae</taxon>
        <taxon>Cupriavidus</taxon>
    </lineage>
</organism>
<keyword evidence="3" id="KW-1185">Reference proteome</keyword>
<name>A0ABM8XLR5_9BURK</name>
<accession>A0ABM8XLR5</accession>
<feature type="transmembrane region" description="Helical" evidence="1">
    <location>
        <begin position="20"/>
        <end position="40"/>
    </location>
</feature>
<keyword evidence="1" id="KW-0472">Membrane</keyword>
<proteinExistence type="predicted"/>
<dbReference type="Proteomes" id="UP000701702">
    <property type="component" value="Unassembled WGS sequence"/>
</dbReference>
<evidence type="ECO:0008006" key="4">
    <source>
        <dbReference type="Google" id="ProtNLM"/>
    </source>
</evidence>
<keyword evidence="1" id="KW-1133">Transmembrane helix</keyword>
<evidence type="ECO:0000313" key="3">
    <source>
        <dbReference type="Proteomes" id="UP000701702"/>
    </source>
</evidence>
<reference evidence="2 3" key="1">
    <citation type="submission" date="2021-08" db="EMBL/GenBank/DDBJ databases">
        <authorList>
            <person name="Peeters C."/>
        </authorList>
    </citation>
    <scope>NUCLEOTIDE SEQUENCE [LARGE SCALE GENOMIC DNA]</scope>
    <source>
        <strain evidence="2 3">LMG 23994</strain>
    </source>
</reference>
<sequence>MWGQFVTRSTKLPLKYPSIFVLGSVVVAAAISLLGGYALMEMHRDAMARAAESSQQSCHDT</sequence>
<dbReference type="EMBL" id="CAJZAF010000028">
    <property type="protein sequence ID" value="CAG9181068.1"/>
    <property type="molecule type" value="Genomic_DNA"/>
</dbReference>
<keyword evidence="1" id="KW-0812">Transmembrane</keyword>
<protein>
    <recommendedName>
        <fullName evidence="4">Transmembrane protein</fullName>
    </recommendedName>
</protein>
<comment type="caution">
    <text evidence="2">The sequence shown here is derived from an EMBL/GenBank/DDBJ whole genome shotgun (WGS) entry which is preliminary data.</text>
</comment>